<dbReference type="HOGENOM" id="CLU_038365_1_0_11"/>
<proteinExistence type="inferred from homology"/>
<dbReference type="AlphaFoldDB" id="D6X7C4"/>
<evidence type="ECO:0000256" key="1">
    <source>
        <dbReference type="ARBA" id="ARBA00022801"/>
    </source>
</evidence>
<protein>
    <submittedName>
        <fullName evidence="6">Secreted protein</fullName>
    </submittedName>
</protein>
<feature type="region of interest" description="Disordered" evidence="4">
    <location>
        <begin position="367"/>
        <end position="418"/>
    </location>
</feature>
<dbReference type="Gene3D" id="3.20.20.80">
    <property type="entry name" value="Glycosidases"/>
    <property type="match status" value="1"/>
</dbReference>
<dbReference type="Proteomes" id="UP000002805">
    <property type="component" value="Chromosome"/>
</dbReference>
<feature type="compositionally biased region" description="Pro residues" evidence="4">
    <location>
        <begin position="368"/>
        <end position="417"/>
    </location>
</feature>
<keyword evidence="7" id="KW-1185">Reference proteome</keyword>
<reference evidence="7" key="2">
    <citation type="submission" date="2009-10" db="EMBL/GenBank/DDBJ databases">
        <title>The genome sequence of Streptomyces pristinaespiralis strain ATCC 25486.</title>
        <authorList>
            <consortium name="The Broad Institute Genome Sequencing Platform"/>
            <consortium name="Broad Institute Microbial Sequencing Center"/>
            <person name="Fischbach M."/>
            <person name="Godfrey P."/>
            <person name="Ward D."/>
            <person name="Young S."/>
            <person name="Zeng Q."/>
            <person name="Koehrsen M."/>
            <person name="Alvarado L."/>
            <person name="Berlin A.M."/>
            <person name="Bochicchio J."/>
            <person name="Borenstein D."/>
            <person name="Chapman S.B."/>
            <person name="Chen Z."/>
            <person name="Engels R."/>
            <person name="Freedman E."/>
            <person name="Gellesch M."/>
            <person name="Goldberg J."/>
            <person name="Griggs A."/>
            <person name="Gujja S."/>
            <person name="Heilman E.R."/>
            <person name="Heiman D.I."/>
            <person name="Hepburn T.A."/>
            <person name="Howarth C."/>
            <person name="Jen D."/>
            <person name="Larson L."/>
            <person name="Lewis B."/>
            <person name="Mehta T."/>
            <person name="Park D."/>
            <person name="Pearson M."/>
            <person name="Richards J."/>
            <person name="Roberts A."/>
            <person name="Saif S."/>
            <person name="Shea T.D."/>
            <person name="Shenoy N."/>
            <person name="Sisk P."/>
            <person name="Stolte C."/>
            <person name="Sykes S.N."/>
            <person name="Thomson T."/>
            <person name="Walk T."/>
            <person name="White J."/>
            <person name="Yandava C."/>
            <person name="Straight P."/>
            <person name="Clardy J."/>
            <person name="Hung D."/>
            <person name="Kolter R."/>
            <person name="Mekalanos J."/>
            <person name="Walker S."/>
            <person name="Walsh C.T."/>
            <person name="Wieland-Brown L.C."/>
            <person name="Haas B."/>
            <person name="Nusbaum C."/>
            <person name="Birren B."/>
        </authorList>
    </citation>
    <scope>NUCLEOTIDE SEQUENCE [LARGE SCALE GENOMIC DNA]</scope>
    <source>
        <strain evidence="7">ATCC 25486 / DSM 40338 / CBS 914.69 / JCM 4507 / NBRC 13074 / NRRL 2958 / 5647</strain>
    </source>
</reference>
<dbReference type="GO" id="GO:0004553">
    <property type="term" value="F:hydrolase activity, hydrolyzing O-glycosyl compounds"/>
    <property type="evidence" value="ECO:0007669"/>
    <property type="project" value="InterPro"/>
</dbReference>
<dbReference type="EMBL" id="CM000950">
    <property type="protein sequence ID" value="EFH31111.1"/>
    <property type="molecule type" value="Genomic_DNA"/>
</dbReference>
<dbReference type="SUPFAM" id="SSF51445">
    <property type="entry name" value="(Trans)glycosidases"/>
    <property type="match status" value="1"/>
</dbReference>
<feature type="active site" description="Nucleophile" evidence="3">
    <location>
        <position position="307"/>
    </location>
</feature>
<name>D6X7C4_STRE2</name>
<comment type="similarity">
    <text evidence="3">Belongs to the glycosyl hydrolase 26 family.</text>
</comment>
<keyword evidence="1 3" id="KW-0378">Hydrolase</keyword>
<dbReference type="InterPro" id="IPR022790">
    <property type="entry name" value="GH26_dom"/>
</dbReference>
<dbReference type="PROSITE" id="PS51764">
    <property type="entry name" value="GH26"/>
    <property type="match status" value="1"/>
</dbReference>
<accession>D6X7C4</accession>
<evidence type="ECO:0000313" key="7">
    <source>
        <dbReference type="Proteomes" id="UP000002805"/>
    </source>
</evidence>
<evidence type="ECO:0000256" key="4">
    <source>
        <dbReference type="SAM" id="MobiDB-lite"/>
    </source>
</evidence>
<dbReference type="InterPro" id="IPR017853">
    <property type="entry name" value="GH"/>
</dbReference>
<reference evidence="7" key="1">
    <citation type="submission" date="2008-02" db="EMBL/GenBank/DDBJ databases">
        <authorList>
            <consortium name="The Broad Institute Genome Sequencing Platform"/>
            <person name="Fischbach M."/>
            <person name="Ward D."/>
            <person name="Young S."/>
            <person name="Jaffe D."/>
            <person name="Gnerre S."/>
            <person name="Berlin A."/>
            <person name="Heiman D."/>
            <person name="Hepburn T."/>
            <person name="Sykes S."/>
            <person name="Alvarado L."/>
            <person name="Kodira C.D."/>
            <person name="Straight P."/>
            <person name="Clardy J."/>
            <person name="Hung D."/>
            <person name="Kolter R."/>
            <person name="Mekalanos J."/>
            <person name="Walker S."/>
            <person name="Walsh C.T."/>
            <person name="Lander E."/>
            <person name="Galagan J."/>
            <person name="Nusbaum C."/>
            <person name="Birren B."/>
        </authorList>
    </citation>
    <scope>NUCLEOTIDE SEQUENCE [LARGE SCALE GENOMIC DNA]</scope>
    <source>
        <strain evidence="7">ATCC 25486 / DSM 40338 / CBS 914.69 / JCM 4507 / NBRC 13074 / NRRL 2958 / 5647</strain>
    </source>
</reference>
<evidence type="ECO:0000259" key="5">
    <source>
        <dbReference type="PROSITE" id="PS51764"/>
    </source>
</evidence>
<evidence type="ECO:0000256" key="2">
    <source>
        <dbReference type="ARBA" id="ARBA00023295"/>
    </source>
</evidence>
<evidence type="ECO:0000313" key="6">
    <source>
        <dbReference type="EMBL" id="EFH31111.1"/>
    </source>
</evidence>
<sequence>MAYRLLFGQPVRTTFCLRSLHPGTGRTEEEFMPQRRRLIGTCIGTVTAGLLVSSTVSGIWTAGAAPNADDGPDSPRKPPVAVGAYLHYGPPGIQRMAELSRWLGGRELKVAHTYLPGDRWANIEGRPEFLRPWADWRRGAEDRMFVLNVPMLERSEARLPDFAVRGLLAAGAQGSFDKHFRTLATRLVEAGVPDTVIVLGWEMNGTTYTHRCAPDPEAWKAYWNRIVTAMRSVPGQKFRFDFAPNRGQDAIPWTECYPGDDVVDIIGMDSYDQPPGGTFDEQVNAPYGLRKQVEFAAAHNKAISYPEWGLFRNGDNPEYMRRMLEWIDRHKPLYQTITDYCPHGVWQCQDNPQSSKVFRSKLFAKPGPAEPAPAVPSPAEPAPVEPGPVEPSPAGPSPAQPVPPAGTDPGLPLPSPLPDDVVTNPVDWCVPMDLGDWVGQWIEDRQFCVEFPWPEGQPGF</sequence>
<keyword evidence="2 3" id="KW-0326">Glycosidase</keyword>
<organism evidence="6 7">
    <name type="scientific">Streptomyces pristinaespiralis (strain ATCC 25486 / DSM 40338 / CBS 914.69 / JCM 4507 / KCC S-0507 / NBRC 13074 / NRRL 2958 / 5647)</name>
    <dbReference type="NCBI Taxonomy" id="457429"/>
    <lineage>
        <taxon>Bacteria</taxon>
        <taxon>Bacillati</taxon>
        <taxon>Actinomycetota</taxon>
        <taxon>Actinomycetes</taxon>
        <taxon>Kitasatosporales</taxon>
        <taxon>Streptomycetaceae</taxon>
        <taxon>Streptomyces</taxon>
    </lineage>
</organism>
<feature type="domain" description="GH26" evidence="5">
    <location>
        <begin position="63"/>
        <end position="361"/>
    </location>
</feature>
<feature type="active site" description="Proton donor" evidence="3">
    <location>
        <position position="202"/>
    </location>
</feature>
<dbReference type="Pfam" id="PF02156">
    <property type="entry name" value="Glyco_hydro_26"/>
    <property type="match status" value="1"/>
</dbReference>
<evidence type="ECO:0000256" key="3">
    <source>
        <dbReference type="PROSITE-ProRule" id="PRU01100"/>
    </source>
</evidence>
<gene>
    <name evidence="6" type="ORF">SSDG_06345</name>
</gene>
<dbReference type="eggNOG" id="COG4124">
    <property type="taxonomic scope" value="Bacteria"/>
</dbReference>